<dbReference type="Proteomes" id="UP000264719">
    <property type="component" value="Unassembled WGS sequence"/>
</dbReference>
<organism evidence="1 2">
    <name type="scientific">Roseovarius nubinhibens</name>
    <dbReference type="NCBI Taxonomy" id="314263"/>
    <lineage>
        <taxon>Bacteria</taxon>
        <taxon>Pseudomonadati</taxon>
        <taxon>Pseudomonadota</taxon>
        <taxon>Alphaproteobacteria</taxon>
        <taxon>Rhodobacterales</taxon>
        <taxon>Roseobacteraceae</taxon>
        <taxon>Roseovarius</taxon>
    </lineage>
</organism>
<reference evidence="1 2" key="1">
    <citation type="journal article" date="2018" name="Nat. Biotechnol.">
        <title>A standardized bacterial taxonomy based on genome phylogeny substantially revises the tree of life.</title>
        <authorList>
            <person name="Parks D.H."/>
            <person name="Chuvochina M."/>
            <person name="Waite D.W."/>
            <person name="Rinke C."/>
            <person name="Skarshewski A."/>
            <person name="Chaumeil P.A."/>
            <person name="Hugenholtz P."/>
        </authorList>
    </citation>
    <scope>NUCLEOTIDE SEQUENCE [LARGE SCALE GENOMIC DNA]</scope>
    <source>
        <strain evidence="1">UBA9169</strain>
    </source>
</reference>
<proteinExistence type="predicted"/>
<evidence type="ECO:0000313" key="2">
    <source>
        <dbReference type="Proteomes" id="UP000264719"/>
    </source>
</evidence>
<evidence type="ECO:0000313" key="1">
    <source>
        <dbReference type="EMBL" id="HAR52711.1"/>
    </source>
</evidence>
<dbReference type="SUPFAM" id="SSF50129">
    <property type="entry name" value="GroES-like"/>
    <property type="match status" value="1"/>
</dbReference>
<dbReference type="EMBL" id="DMVW01000122">
    <property type="protein sequence ID" value="HAR52711.1"/>
    <property type="molecule type" value="Genomic_DNA"/>
</dbReference>
<protein>
    <submittedName>
        <fullName evidence="1">Zinc-binding dehydrogenase</fullName>
    </submittedName>
</protein>
<dbReference type="InterPro" id="IPR011032">
    <property type="entry name" value="GroES-like_sf"/>
</dbReference>
<dbReference type="AlphaFoldDB" id="A0A348WDU9"/>
<name>A0A348WDU9_9RHOB</name>
<accession>A0A348WDU9</accession>
<feature type="non-terminal residue" evidence="1">
    <location>
        <position position="1"/>
    </location>
</feature>
<comment type="caution">
    <text evidence="1">The sequence shown here is derived from an EMBL/GenBank/DDBJ whole genome shotgun (WGS) entry which is preliminary data.</text>
</comment>
<dbReference type="Gene3D" id="3.40.50.720">
    <property type="entry name" value="NAD(P)-binding Rossmann-like Domain"/>
    <property type="match status" value="1"/>
</dbReference>
<gene>
    <name evidence="1" type="ORF">DCS45_12680</name>
</gene>
<sequence length="91" mass="9995">GGKIVMVGMPASGAVSSYEPVNFAAVGQSMIGSKMGDVVIRRDIPWMIDLYGQGRLKLDELISRRWRLDEINEAIADTRSGSAKRNVIMLK</sequence>
<dbReference type="Gene3D" id="3.90.180.10">
    <property type="entry name" value="Medium-chain alcohol dehydrogenases, catalytic domain"/>
    <property type="match status" value="1"/>
</dbReference>